<dbReference type="Gramene" id="KQJ87606">
    <property type="protein sequence ID" value="KQJ87606"/>
    <property type="gene ID" value="BRADI_4g12227v3"/>
</dbReference>
<evidence type="ECO:0000313" key="12">
    <source>
        <dbReference type="EnsemblPlants" id="KQJ87606"/>
    </source>
</evidence>
<feature type="coiled-coil region" evidence="8">
    <location>
        <begin position="441"/>
        <end position="521"/>
    </location>
</feature>
<comment type="subcellular location">
    <subcellularLocation>
        <location evidence="1 7">Nucleus</location>
    </subcellularLocation>
</comment>
<reference evidence="11 12" key="1">
    <citation type="journal article" date="2010" name="Nature">
        <title>Genome sequencing and analysis of the model grass Brachypodium distachyon.</title>
        <authorList>
            <consortium name="International Brachypodium Initiative"/>
        </authorList>
    </citation>
    <scope>NUCLEOTIDE SEQUENCE [LARGE SCALE GENOMIC DNA]</scope>
    <source>
        <strain evidence="11">Bd21</strain>
        <strain evidence="12">cv. Bd21</strain>
    </source>
</reference>
<evidence type="ECO:0000256" key="1">
    <source>
        <dbReference type="ARBA" id="ARBA00004123"/>
    </source>
</evidence>
<dbReference type="KEGG" id="bdi:100821045"/>
<dbReference type="OMA" id="QPSSKML"/>
<accession>I1IK03</accession>
<dbReference type="GO" id="GO:0010078">
    <property type="term" value="P:maintenance of root meristem identity"/>
    <property type="evidence" value="ECO:0000318"/>
    <property type="project" value="GO_Central"/>
</dbReference>
<dbReference type="InterPro" id="IPR004082">
    <property type="entry name" value="OBERON"/>
</dbReference>
<dbReference type="GO" id="GO:0010468">
    <property type="term" value="P:regulation of gene expression"/>
    <property type="evidence" value="ECO:0000318"/>
    <property type="project" value="GO_Central"/>
</dbReference>
<dbReference type="HOGENOM" id="CLU_006737_2_0_1"/>
<evidence type="ECO:0000313" key="11">
    <source>
        <dbReference type="EMBL" id="KQJ87606.1"/>
    </source>
</evidence>
<dbReference type="InterPro" id="IPR047578">
    <property type="entry name" value="OBE1-like_PHD"/>
</dbReference>
<evidence type="ECO:0000256" key="7">
    <source>
        <dbReference type="PIRNR" id="PIRNR025218"/>
    </source>
</evidence>
<dbReference type="OrthoDB" id="1892623at2759"/>
<evidence type="ECO:0000256" key="8">
    <source>
        <dbReference type="SAM" id="Coils"/>
    </source>
</evidence>
<proteinExistence type="predicted"/>
<evidence type="ECO:0000256" key="5">
    <source>
        <dbReference type="ARBA" id="ARBA00023054"/>
    </source>
</evidence>
<keyword evidence="4 7" id="KW-0862">Zinc</keyword>
<keyword evidence="5 8" id="KW-0175">Coiled coil</keyword>
<dbReference type="PANTHER" id="PTHR21736:SF45">
    <property type="entry name" value="OBERON-LIKE PROTEIN"/>
    <property type="match status" value="1"/>
</dbReference>
<dbReference type="eggNOG" id="ENOG502QSQF">
    <property type="taxonomic scope" value="Eukaryota"/>
</dbReference>
<dbReference type="InterPro" id="IPR032881">
    <property type="entry name" value="Oberon-like_PHD"/>
</dbReference>
<dbReference type="GeneID" id="100821045"/>
<evidence type="ECO:0000259" key="10">
    <source>
        <dbReference type="SMART" id="SM00249"/>
    </source>
</evidence>
<dbReference type="Proteomes" id="UP000008810">
    <property type="component" value="Chromosome 4"/>
</dbReference>
<dbReference type="PANTHER" id="PTHR21736">
    <property type="entry name" value="VERNALIZATION-INSENSITIVE PROTEIN 3"/>
    <property type="match status" value="1"/>
</dbReference>
<dbReference type="PRINTS" id="PR01544">
    <property type="entry name" value="ARATH130DUF"/>
</dbReference>
<dbReference type="Pfam" id="PF16312">
    <property type="entry name" value="Oberon_cc"/>
    <property type="match status" value="1"/>
</dbReference>
<dbReference type="Pfam" id="PF07227">
    <property type="entry name" value="PHD_Oberon"/>
    <property type="match status" value="1"/>
</dbReference>
<evidence type="ECO:0000313" key="13">
    <source>
        <dbReference type="Proteomes" id="UP000008810"/>
    </source>
</evidence>
<feature type="compositionally biased region" description="Low complexity" evidence="9">
    <location>
        <begin position="560"/>
        <end position="572"/>
    </location>
</feature>
<dbReference type="STRING" id="15368.I1IK03"/>
<reference evidence="12" key="3">
    <citation type="submission" date="2018-08" db="UniProtKB">
        <authorList>
            <consortium name="EnsemblPlants"/>
        </authorList>
    </citation>
    <scope>IDENTIFICATION</scope>
    <source>
        <strain evidence="12">cv. Bd21</strain>
    </source>
</reference>
<dbReference type="SMART" id="SM00249">
    <property type="entry name" value="PHD"/>
    <property type="match status" value="1"/>
</dbReference>
<keyword evidence="2 7" id="KW-0479">Metal-binding</keyword>
<gene>
    <name evidence="12" type="primary">LOC100821045</name>
    <name evidence="11" type="ORF">BRADI_4g12227v3</name>
</gene>
<dbReference type="PIRSF" id="PIRSF025218">
    <property type="entry name" value="DUF1423_pln"/>
    <property type="match status" value="1"/>
</dbReference>
<dbReference type="AlphaFoldDB" id="I1IK03"/>
<dbReference type="EMBL" id="CM000883">
    <property type="protein sequence ID" value="KQJ87606.1"/>
    <property type="molecule type" value="Genomic_DNA"/>
</dbReference>
<dbReference type="GO" id="GO:0005634">
    <property type="term" value="C:nucleus"/>
    <property type="evidence" value="ECO:0000318"/>
    <property type="project" value="GO_Central"/>
</dbReference>
<name>I1IK03_BRADI</name>
<sequence>MGTSSGANFHQQLPQGMPPPRHNGGAPSQQTYLSLASLEQVGSPDMQDPASNSGSPGHDSATESASSRETWPVEPSKSGGPATAAAAARIVDKDKEVATKDVAERQVIRRIPSTGRVTLREVARDRVDLVAEKMKVMPEELLDDIKTELRSILEGSGGPQHIEEFLYLQKLVQGRVDLTPTMLLMAHHVQLEILVSIKTGIQAFLHPSVNIPLGHLAEVFLYRRCRNIACQSALPAEECRCNICGNRNGFCNLCMCVICNKFDFEVNTCRWIGCDSCSHWTHTDCAIRDGQIGTGQKIKNGIGHAEMLFRCQACQRTSELLGWVRDVFQQCAPGWDRDALLRELEYVRKIFRLSEDSKGRNLFRRSADLIERLRSGTAQSMSPRALLQALQELEMDFPKISENEELGRLISPHEACNRIAEVVQEAVRKMELVAEEKLRMVKKARHAVESCDRELEEKAREAREIQAERVRKQQQVVELESIVRLKSAEAEMFQLKANEARQEAEQLLSIAQAKSEKAEQDYASMYLKRRLEEAEAEKQYIFEKIRLQETQRPVPPPPQASSSRAASGAAPGEQSQMMMLSKIQDLLKNVRSMPSGKSDGQLSK</sequence>
<evidence type="ECO:0000256" key="2">
    <source>
        <dbReference type="ARBA" id="ARBA00022723"/>
    </source>
</evidence>
<organism evidence="12">
    <name type="scientific">Brachypodium distachyon</name>
    <name type="common">Purple false brome</name>
    <name type="synonym">Trachynia distachya</name>
    <dbReference type="NCBI Taxonomy" id="15368"/>
    <lineage>
        <taxon>Eukaryota</taxon>
        <taxon>Viridiplantae</taxon>
        <taxon>Streptophyta</taxon>
        <taxon>Embryophyta</taxon>
        <taxon>Tracheophyta</taxon>
        <taxon>Spermatophyta</taxon>
        <taxon>Magnoliopsida</taxon>
        <taxon>Liliopsida</taxon>
        <taxon>Poales</taxon>
        <taxon>Poaceae</taxon>
        <taxon>BOP clade</taxon>
        <taxon>Pooideae</taxon>
        <taxon>Stipodae</taxon>
        <taxon>Brachypodieae</taxon>
        <taxon>Brachypodium</taxon>
    </lineage>
</organism>
<dbReference type="CDD" id="cd15612">
    <property type="entry name" value="PHD_OBE1_like"/>
    <property type="match status" value="1"/>
</dbReference>
<comment type="function">
    <text evidence="7">Probable transcription factor.</text>
</comment>
<feature type="region of interest" description="Disordered" evidence="9">
    <location>
        <begin position="547"/>
        <end position="604"/>
    </location>
</feature>
<feature type="compositionally biased region" description="Polar residues" evidence="9">
    <location>
        <begin position="1"/>
        <end position="14"/>
    </location>
</feature>
<dbReference type="EnsemblPlants" id="KQJ87606">
    <property type="protein sequence ID" value="KQJ87606"/>
    <property type="gene ID" value="BRADI_4g12227v3"/>
</dbReference>
<keyword evidence="3" id="KW-0863">Zinc-finger</keyword>
<protein>
    <recommendedName>
        <fullName evidence="7">OBERON-like protein</fullName>
    </recommendedName>
</protein>
<evidence type="ECO:0000256" key="6">
    <source>
        <dbReference type="ARBA" id="ARBA00023242"/>
    </source>
</evidence>
<dbReference type="GO" id="GO:0010071">
    <property type="term" value="P:root meristem specification"/>
    <property type="evidence" value="ECO:0000318"/>
    <property type="project" value="GO_Central"/>
</dbReference>
<dbReference type="RefSeq" id="XP_003577311.1">
    <property type="nucleotide sequence ID" value="XM_003577263.4"/>
</dbReference>
<reference evidence="11" key="2">
    <citation type="submission" date="2017-06" db="EMBL/GenBank/DDBJ databases">
        <title>WGS assembly of Brachypodium distachyon.</title>
        <authorList>
            <consortium name="The International Brachypodium Initiative"/>
            <person name="Lucas S."/>
            <person name="Harmon-Smith M."/>
            <person name="Lail K."/>
            <person name="Tice H."/>
            <person name="Grimwood J."/>
            <person name="Bruce D."/>
            <person name="Barry K."/>
            <person name="Shu S."/>
            <person name="Lindquist E."/>
            <person name="Wang M."/>
            <person name="Pitluck S."/>
            <person name="Vogel J.P."/>
            <person name="Garvin D.F."/>
            <person name="Mockler T.C."/>
            <person name="Schmutz J."/>
            <person name="Rokhsar D."/>
            <person name="Bevan M.W."/>
        </authorList>
    </citation>
    <scope>NUCLEOTIDE SEQUENCE</scope>
    <source>
        <strain evidence="11">Bd21</strain>
    </source>
</reference>
<evidence type="ECO:0000256" key="9">
    <source>
        <dbReference type="SAM" id="MobiDB-lite"/>
    </source>
</evidence>
<feature type="domain" description="Zinc finger PHD-type" evidence="10">
    <location>
        <begin position="255"/>
        <end position="315"/>
    </location>
</feature>
<evidence type="ECO:0000256" key="4">
    <source>
        <dbReference type="ARBA" id="ARBA00022833"/>
    </source>
</evidence>
<dbReference type="GO" id="GO:0010492">
    <property type="term" value="P:maintenance of shoot apical meristem identity"/>
    <property type="evidence" value="ECO:0000318"/>
    <property type="project" value="GO_Central"/>
</dbReference>
<keyword evidence="13" id="KW-1185">Reference proteome</keyword>
<feature type="region of interest" description="Disordered" evidence="9">
    <location>
        <begin position="1"/>
        <end position="85"/>
    </location>
</feature>
<evidence type="ECO:0000256" key="3">
    <source>
        <dbReference type="ARBA" id="ARBA00022771"/>
    </source>
</evidence>
<dbReference type="InterPro" id="IPR032535">
    <property type="entry name" value="Oberon_CC"/>
</dbReference>
<keyword evidence="6 7" id="KW-0539">Nucleus</keyword>
<dbReference type="GO" id="GO:0008270">
    <property type="term" value="F:zinc ion binding"/>
    <property type="evidence" value="ECO:0007669"/>
    <property type="project" value="UniProtKB-KW"/>
</dbReference>
<dbReference type="InterPro" id="IPR001965">
    <property type="entry name" value="Znf_PHD"/>
</dbReference>